<dbReference type="PANTHER" id="PTHR33495">
    <property type="entry name" value="ANTI-SIGMA FACTOR ANTAGONIST TM_1081-RELATED-RELATED"/>
    <property type="match status" value="1"/>
</dbReference>
<dbReference type="InterPro" id="IPR003658">
    <property type="entry name" value="Anti-sigma_ant"/>
</dbReference>
<dbReference type="GO" id="GO:0043856">
    <property type="term" value="F:anti-sigma factor antagonist activity"/>
    <property type="evidence" value="ECO:0007669"/>
    <property type="project" value="InterPro"/>
</dbReference>
<accession>A0A1I4MLN0</accession>
<keyword evidence="5" id="KW-1185">Reference proteome</keyword>
<dbReference type="EMBL" id="FOTI01000056">
    <property type="protein sequence ID" value="SFM04128.1"/>
    <property type="molecule type" value="Genomic_DNA"/>
</dbReference>
<gene>
    <name evidence="4" type="ORF">SAMN02983006_02644</name>
</gene>
<comment type="similarity">
    <text evidence="1 2">Belongs to the anti-sigma-factor antagonist family.</text>
</comment>
<dbReference type="RefSeq" id="WP_089862635.1">
    <property type="nucleotide sequence ID" value="NZ_FOTI01000056.1"/>
</dbReference>
<evidence type="ECO:0000313" key="4">
    <source>
        <dbReference type="EMBL" id="SFM04128.1"/>
    </source>
</evidence>
<dbReference type="STRING" id="29563.SAMN02983006_02644"/>
<dbReference type="Gene3D" id="3.30.750.24">
    <property type="entry name" value="STAS domain"/>
    <property type="match status" value="1"/>
</dbReference>
<dbReference type="Proteomes" id="UP000199006">
    <property type="component" value="Unassembled WGS sequence"/>
</dbReference>
<protein>
    <recommendedName>
        <fullName evidence="2">Anti-sigma factor antagonist</fullName>
    </recommendedName>
</protein>
<sequence>MDNVELEVKENTAILKIKNDIIFDNSNQTKEVIKDLLKKQEGINNIVIDLAGANYLDSSGIGVILSIFKFTKDHYTETGHFNLINANQKIKRVFEVTQLDSIIPINDSVN</sequence>
<evidence type="ECO:0000259" key="3">
    <source>
        <dbReference type="PROSITE" id="PS50801"/>
    </source>
</evidence>
<dbReference type="SUPFAM" id="SSF52091">
    <property type="entry name" value="SpoIIaa-like"/>
    <property type="match status" value="1"/>
</dbReference>
<evidence type="ECO:0000313" key="5">
    <source>
        <dbReference type="Proteomes" id="UP000199006"/>
    </source>
</evidence>
<dbReference type="InterPro" id="IPR002645">
    <property type="entry name" value="STAS_dom"/>
</dbReference>
<dbReference type="AlphaFoldDB" id="A0A1I4MLN0"/>
<evidence type="ECO:0000256" key="2">
    <source>
        <dbReference type="RuleBase" id="RU003749"/>
    </source>
</evidence>
<dbReference type="NCBIfam" id="TIGR00377">
    <property type="entry name" value="ant_ant_sig"/>
    <property type="match status" value="1"/>
</dbReference>
<dbReference type="InterPro" id="IPR036513">
    <property type="entry name" value="STAS_dom_sf"/>
</dbReference>
<proteinExistence type="inferred from homology"/>
<reference evidence="4 5" key="1">
    <citation type="submission" date="2016-10" db="EMBL/GenBank/DDBJ databases">
        <authorList>
            <person name="de Groot N.N."/>
        </authorList>
    </citation>
    <scope>NUCLEOTIDE SEQUENCE [LARGE SCALE GENOMIC DNA]</scope>
    <source>
        <strain evidence="4 5">ATCC 51327</strain>
    </source>
</reference>
<name>A0A1I4MLN0_9FIRM</name>
<dbReference type="Pfam" id="PF01740">
    <property type="entry name" value="STAS"/>
    <property type="match status" value="1"/>
</dbReference>
<dbReference type="CDD" id="cd07043">
    <property type="entry name" value="STAS_anti-anti-sigma_factors"/>
    <property type="match status" value="1"/>
</dbReference>
<dbReference type="PROSITE" id="PS50801">
    <property type="entry name" value="STAS"/>
    <property type="match status" value="1"/>
</dbReference>
<feature type="domain" description="STAS" evidence="3">
    <location>
        <begin position="2"/>
        <end position="110"/>
    </location>
</feature>
<evidence type="ECO:0000256" key="1">
    <source>
        <dbReference type="ARBA" id="ARBA00009013"/>
    </source>
</evidence>
<organism evidence="4 5">
    <name type="scientific">Halanaerobium salsuginis</name>
    <dbReference type="NCBI Taxonomy" id="29563"/>
    <lineage>
        <taxon>Bacteria</taxon>
        <taxon>Bacillati</taxon>
        <taxon>Bacillota</taxon>
        <taxon>Clostridia</taxon>
        <taxon>Halanaerobiales</taxon>
        <taxon>Halanaerobiaceae</taxon>
        <taxon>Halanaerobium</taxon>
    </lineage>
</organism>
<dbReference type="OrthoDB" id="9793697at2"/>